<feature type="region of interest" description="Disordered" evidence="1">
    <location>
        <begin position="1"/>
        <end position="27"/>
    </location>
</feature>
<dbReference type="EMBL" id="HACG01011295">
    <property type="protein sequence ID" value="CEK58160.1"/>
    <property type="molecule type" value="Transcribed_RNA"/>
</dbReference>
<gene>
    <name evidence="2" type="primary">ORF32183</name>
</gene>
<accession>A0A0B6YRN0</accession>
<protein>
    <submittedName>
        <fullName evidence="2">Uncharacterized protein</fullName>
    </submittedName>
</protein>
<reference evidence="2" key="1">
    <citation type="submission" date="2014-12" db="EMBL/GenBank/DDBJ databases">
        <title>Insight into the proteome of Arion vulgaris.</title>
        <authorList>
            <person name="Aradska J."/>
            <person name="Bulat T."/>
            <person name="Smidak R."/>
            <person name="Sarate P."/>
            <person name="Gangsoo J."/>
            <person name="Sialana F."/>
            <person name="Bilban M."/>
            <person name="Lubec G."/>
        </authorList>
    </citation>
    <scope>NUCLEOTIDE SEQUENCE</scope>
    <source>
        <tissue evidence="2">Skin</tissue>
    </source>
</reference>
<feature type="compositionally biased region" description="Basic residues" evidence="1">
    <location>
        <begin position="233"/>
        <end position="244"/>
    </location>
</feature>
<evidence type="ECO:0000313" key="2">
    <source>
        <dbReference type="EMBL" id="CEK58160.1"/>
    </source>
</evidence>
<feature type="region of interest" description="Disordered" evidence="1">
    <location>
        <begin position="164"/>
        <end position="266"/>
    </location>
</feature>
<feature type="compositionally biased region" description="Polar residues" evidence="1">
    <location>
        <begin position="247"/>
        <end position="260"/>
    </location>
</feature>
<organism evidence="2">
    <name type="scientific">Arion vulgaris</name>
    <dbReference type="NCBI Taxonomy" id="1028688"/>
    <lineage>
        <taxon>Eukaryota</taxon>
        <taxon>Metazoa</taxon>
        <taxon>Spiralia</taxon>
        <taxon>Lophotrochozoa</taxon>
        <taxon>Mollusca</taxon>
        <taxon>Gastropoda</taxon>
        <taxon>Heterobranchia</taxon>
        <taxon>Euthyneura</taxon>
        <taxon>Panpulmonata</taxon>
        <taxon>Eupulmonata</taxon>
        <taxon>Stylommatophora</taxon>
        <taxon>Helicina</taxon>
        <taxon>Arionoidea</taxon>
        <taxon>Arionidae</taxon>
        <taxon>Arion</taxon>
    </lineage>
</organism>
<proteinExistence type="predicted"/>
<feature type="non-terminal residue" evidence="2">
    <location>
        <position position="1"/>
    </location>
</feature>
<feature type="compositionally biased region" description="Polar residues" evidence="1">
    <location>
        <begin position="85"/>
        <end position="104"/>
    </location>
</feature>
<name>A0A0B6YRN0_9EUPU</name>
<sequence length="279" mass="31899">DTEIASLDTSLKPSIQTPPSTPSSQRSVISEIIEDKPEPRVSRVQEIAKTFQKTHEEVERRVIIYRKTSQRWKHKKSAAPLAKQESFSDWESNQASHEPSQPANSIRKPAELKISRPSLLPDEKRREIEAVILHHKDMIKKREEYGEFDDHAIVHLSPLHKAKKHFRNWVGGTKKKKDDSEEESEDSVSTYSKRSETIGVNVLPQLQSSVSVGAAKDKQGSIVLEDPKSSQWSHRRHKKKHRRVNDKNSSISPGSQSRSNMKVARSTEWQYADNMVITD</sequence>
<feature type="non-terminal residue" evidence="2">
    <location>
        <position position="279"/>
    </location>
</feature>
<feature type="compositionally biased region" description="Low complexity" evidence="1">
    <location>
        <begin position="13"/>
        <end position="25"/>
    </location>
</feature>
<evidence type="ECO:0000256" key="1">
    <source>
        <dbReference type="SAM" id="MobiDB-lite"/>
    </source>
</evidence>
<feature type="region of interest" description="Disordered" evidence="1">
    <location>
        <begin position="72"/>
        <end position="119"/>
    </location>
</feature>
<dbReference type="AlphaFoldDB" id="A0A0B6YRN0"/>